<dbReference type="AlphaFoldDB" id="A0AAW2K4W0"/>
<reference evidence="1" key="1">
    <citation type="submission" date="2020-06" db="EMBL/GenBank/DDBJ databases">
        <authorList>
            <person name="Li T."/>
            <person name="Hu X."/>
            <person name="Zhang T."/>
            <person name="Song X."/>
            <person name="Zhang H."/>
            <person name="Dai N."/>
            <person name="Sheng W."/>
            <person name="Hou X."/>
            <person name="Wei L."/>
        </authorList>
    </citation>
    <scope>NUCLEOTIDE SEQUENCE</scope>
    <source>
        <strain evidence="1">G02</strain>
        <tissue evidence="1">Leaf</tissue>
    </source>
</reference>
<reference evidence="1" key="2">
    <citation type="journal article" date="2024" name="Plant">
        <title>Genomic evolution and insights into agronomic trait innovations of Sesamum species.</title>
        <authorList>
            <person name="Miao H."/>
            <person name="Wang L."/>
            <person name="Qu L."/>
            <person name="Liu H."/>
            <person name="Sun Y."/>
            <person name="Le M."/>
            <person name="Wang Q."/>
            <person name="Wei S."/>
            <person name="Zheng Y."/>
            <person name="Lin W."/>
            <person name="Duan Y."/>
            <person name="Cao H."/>
            <person name="Xiong S."/>
            <person name="Wang X."/>
            <person name="Wei L."/>
            <person name="Li C."/>
            <person name="Ma Q."/>
            <person name="Ju M."/>
            <person name="Zhao R."/>
            <person name="Li G."/>
            <person name="Mu C."/>
            <person name="Tian Q."/>
            <person name="Mei H."/>
            <person name="Zhang T."/>
            <person name="Gao T."/>
            <person name="Zhang H."/>
        </authorList>
    </citation>
    <scope>NUCLEOTIDE SEQUENCE</scope>
    <source>
        <strain evidence="1">G02</strain>
    </source>
</reference>
<comment type="caution">
    <text evidence="1">The sequence shown here is derived from an EMBL/GenBank/DDBJ whole genome shotgun (WGS) entry which is preliminary data.</text>
</comment>
<gene>
    <name evidence="1" type="ORF">Sradi_6469300</name>
</gene>
<protein>
    <submittedName>
        <fullName evidence="1">Uncharacterized protein</fullName>
    </submittedName>
</protein>
<sequence length="98" mass="10577">MKILLCVGVHHPHLGLSSIQKAPPLEIQAWRERRASLEGFSWACTPCISGCIGHKDQCASRAHCCLVGFGAWPDPWSSALGGGGRYHGGDFALTVPYF</sequence>
<accession>A0AAW2K4W0</accession>
<evidence type="ECO:0000313" key="1">
    <source>
        <dbReference type="EMBL" id="KAL0301925.1"/>
    </source>
</evidence>
<organism evidence="1">
    <name type="scientific">Sesamum radiatum</name>
    <name type="common">Black benniseed</name>
    <dbReference type="NCBI Taxonomy" id="300843"/>
    <lineage>
        <taxon>Eukaryota</taxon>
        <taxon>Viridiplantae</taxon>
        <taxon>Streptophyta</taxon>
        <taxon>Embryophyta</taxon>
        <taxon>Tracheophyta</taxon>
        <taxon>Spermatophyta</taxon>
        <taxon>Magnoliopsida</taxon>
        <taxon>eudicotyledons</taxon>
        <taxon>Gunneridae</taxon>
        <taxon>Pentapetalae</taxon>
        <taxon>asterids</taxon>
        <taxon>lamiids</taxon>
        <taxon>Lamiales</taxon>
        <taxon>Pedaliaceae</taxon>
        <taxon>Sesamum</taxon>
    </lineage>
</organism>
<proteinExistence type="predicted"/>
<name>A0AAW2K4W0_SESRA</name>
<dbReference type="EMBL" id="JACGWJ010000030">
    <property type="protein sequence ID" value="KAL0301925.1"/>
    <property type="molecule type" value="Genomic_DNA"/>
</dbReference>